<evidence type="ECO:0000256" key="1">
    <source>
        <dbReference type="ARBA" id="ARBA00008070"/>
    </source>
</evidence>
<dbReference type="GO" id="GO:0005737">
    <property type="term" value="C:cytoplasm"/>
    <property type="evidence" value="ECO:0007669"/>
    <property type="project" value="TreeGrafter"/>
</dbReference>
<dbReference type="GO" id="GO:0005096">
    <property type="term" value="F:GTPase activator activity"/>
    <property type="evidence" value="ECO:0007669"/>
    <property type="project" value="TreeGrafter"/>
</dbReference>
<keyword evidence="4" id="KW-1185">Reference proteome</keyword>
<dbReference type="GO" id="GO:0045159">
    <property type="term" value="F:myosin II binding"/>
    <property type="evidence" value="ECO:0007669"/>
    <property type="project" value="TreeGrafter"/>
</dbReference>
<dbReference type="Gramene" id="Kaladp0024s0636.1.v1.1">
    <property type="protein sequence ID" value="Kaladp0024s0636.1.v1.1"/>
    <property type="gene ID" value="Kaladp0024s0636.v1.1"/>
</dbReference>
<dbReference type="EnsemblPlants" id="Kaladp0024s0636.1.v1.1">
    <property type="protein sequence ID" value="Kaladp0024s0636.1.v1.1"/>
    <property type="gene ID" value="Kaladp0024s0636.v1.1"/>
</dbReference>
<evidence type="ECO:0008006" key="5">
    <source>
        <dbReference type="Google" id="ProtNLM"/>
    </source>
</evidence>
<dbReference type="InterPro" id="IPR001680">
    <property type="entry name" value="WD40_rpt"/>
</dbReference>
<dbReference type="GO" id="GO:0019905">
    <property type="term" value="F:syntaxin binding"/>
    <property type="evidence" value="ECO:0007669"/>
    <property type="project" value="TreeGrafter"/>
</dbReference>
<dbReference type="GO" id="GO:0005886">
    <property type="term" value="C:plasma membrane"/>
    <property type="evidence" value="ECO:0007669"/>
    <property type="project" value="TreeGrafter"/>
</dbReference>
<dbReference type="GO" id="GO:0006893">
    <property type="term" value="P:Golgi to plasma membrane transport"/>
    <property type="evidence" value="ECO:0007669"/>
    <property type="project" value="TreeGrafter"/>
</dbReference>
<dbReference type="SMART" id="SM00320">
    <property type="entry name" value="WD40"/>
    <property type="match status" value="4"/>
</dbReference>
<dbReference type="PANTHER" id="PTHR10241">
    <property type="entry name" value="LETHAL 2 GIANT LARVAE PROTEIN"/>
    <property type="match status" value="1"/>
</dbReference>
<name>A0A7N0T7D6_KALFE</name>
<dbReference type="SUPFAM" id="SSF50978">
    <property type="entry name" value="WD40 repeat-like"/>
    <property type="match status" value="2"/>
</dbReference>
<proteinExistence type="inferred from homology"/>
<organism evidence="3 4">
    <name type="scientific">Kalanchoe fedtschenkoi</name>
    <name type="common">Lavender scallops</name>
    <name type="synonym">South American air plant</name>
    <dbReference type="NCBI Taxonomy" id="63787"/>
    <lineage>
        <taxon>Eukaryota</taxon>
        <taxon>Viridiplantae</taxon>
        <taxon>Streptophyta</taxon>
        <taxon>Embryophyta</taxon>
        <taxon>Tracheophyta</taxon>
        <taxon>Spermatophyta</taxon>
        <taxon>Magnoliopsida</taxon>
        <taxon>eudicotyledons</taxon>
        <taxon>Gunneridae</taxon>
        <taxon>Pentapetalae</taxon>
        <taxon>Saxifragales</taxon>
        <taxon>Crassulaceae</taxon>
        <taxon>Kalanchoe</taxon>
    </lineage>
</organism>
<dbReference type="Gene3D" id="2.130.10.10">
    <property type="entry name" value="YVTN repeat-like/Quinoprotein amine dehydrogenase"/>
    <property type="match status" value="2"/>
</dbReference>
<dbReference type="OMA" id="KPNGSCC"/>
<dbReference type="PANTHER" id="PTHR10241:SF27">
    <property type="entry name" value="TRANSDUCIN_WD40 REPEAT-LIKE SUPERFAMILY PROTEIN"/>
    <property type="match status" value="1"/>
</dbReference>
<keyword evidence="2" id="KW-0268">Exocytosis</keyword>
<evidence type="ECO:0000313" key="3">
    <source>
        <dbReference type="EnsemblPlants" id="Kaladp0024s0636.1.v1.1"/>
    </source>
</evidence>
<reference evidence="3" key="1">
    <citation type="submission" date="2021-01" db="UniProtKB">
        <authorList>
            <consortium name="EnsemblPlants"/>
        </authorList>
    </citation>
    <scope>IDENTIFICATION</scope>
</reference>
<comment type="similarity">
    <text evidence="1">Belongs to the WD repeat L(2)GL family.</text>
</comment>
<accession>A0A7N0T7D6</accession>
<dbReference type="InterPro" id="IPR015943">
    <property type="entry name" value="WD40/YVTN_repeat-like_dom_sf"/>
</dbReference>
<protein>
    <recommendedName>
        <fullName evidence="5">Lethal giant larvae (Lgl)-like C-terminal domain-containing protein</fullName>
    </recommendedName>
</protein>
<evidence type="ECO:0000313" key="4">
    <source>
        <dbReference type="Proteomes" id="UP000594263"/>
    </source>
</evidence>
<evidence type="ECO:0000256" key="2">
    <source>
        <dbReference type="ARBA" id="ARBA00022483"/>
    </source>
</evidence>
<dbReference type="GO" id="GO:0048235">
    <property type="term" value="P:pollen sperm cell differentiation"/>
    <property type="evidence" value="ECO:0007669"/>
    <property type="project" value="EnsemblPlants"/>
</dbReference>
<sequence>MFVRKFVEKASLKKPGGQLDGLKPDDLNPRTVFHYGTPAWSVKLAYDSVQKILAVATRNGQIKLFGHNGSQVLLESEESISSKFLQFIENRGILINVTDKNHIEVWDVDGKFLSHVQVLKEDITSFTVLQNTFYMYVGDSAGNISVLKLDPEACCLLRMKYSIPFSVSHGNPTDVAESTAVVHILQQPFSESKRILIVFKDGLATLWDVHESKAIFAIGKSPVQPLKETKEVTSACWACPFGSRVVLGYSNGEISIWEIPPSSSTEQKFMESQEIFSVPTAPVCKLNLGYKIDKNPIASLKWSYGEGKASKLYIMGATDATSSTPPQVLLLNEHTDSRMAKLGLHLPEACFDMEIVASSIDQNKPRQEYLLLLGRSGRMYVYDNYTVEKYLVQSQTKSPPSLPKEVVPKLPFGDSILTAAKIITNQQCFPDSADEARIFLTKNNASFLPFMTTIKDRTSTHFDGFAKIQNLYITGHSNGIINFWDVSCPILLPLVSLRQQNEEASVNDVAVTTLFYDGKSRLLVSGDQSGTINIFKFKPEPFSTENNFLSLQGNTKKGGSHIVHSIKLFKVTGAATCISKCQVSKHFAIGSDQGYVSVIDIDGPTLIYQNHIPSEICAGIISLQFQRCILHGFEKNALVVATKDSSVLAVESNSGNALGTDPIQPKIPSKALFMKILDGNETNESRSNVDGGFLKGETFENGPNKQQSVLFCSEKAVYVYSLTHILQGVKKVCFKKKFNSTSCFWASTFCSSTDDGLVLLFTCGKMEIRSLPNLSLSKETYIRGFTVPPSNPNISTSGAVCSSQDGEIIVVRGDQGIHFLSVLHDSRSYRCLDSISHVYQKHISQRPVVDAAIIKEKRKGIFSSVMKDLTGSKAKSVPESEAEDLGETLMKLDKTFCTANFQSDTENIEGAKDNEDEIEINIDDIDLDDILEKPKGHSKVAALNTEKLANKFQAFKGKLKGMKVKTEKNPAKDEPQDEKNGAIDLIKKKYGFTSSTESSIGAARMAQSKLSENLRKLQGINQKTAEMNDTARSFSSMAKEVLRAEQGKQ</sequence>
<dbReference type="CDD" id="cd15873">
    <property type="entry name" value="R-SNARE_STXBP5_6"/>
    <property type="match status" value="1"/>
</dbReference>
<dbReference type="AlphaFoldDB" id="A0A7N0T7D6"/>
<dbReference type="Proteomes" id="UP000594263">
    <property type="component" value="Unplaced"/>
</dbReference>
<dbReference type="InterPro" id="IPR036322">
    <property type="entry name" value="WD40_repeat_dom_sf"/>
</dbReference>
<dbReference type="GO" id="GO:0006887">
    <property type="term" value="P:exocytosis"/>
    <property type="evidence" value="ECO:0007669"/>
    <property type="project" value="UniProtKB-KW"/>
</dbReference>